<dbReference type="KEGG" id="vg:80020043"/>
<sequence length="113" mass="12025">MASVWYIGSALARIIPSEDWEEIGFPGRPETRWNAANGYSVHQSEFTAGQLAVLDAQDQFLLTLSDGPRPGVTPQPEREVVSRGWVLERINEAALGGGVGELPAPAVIDGGGP</sequence>
<protein>
    <submittedName>
        <fullName evidence="1">Uncharacterized protein</fullName>
    </submittedName>
</protein>
<dbReference type="Proteomes" id="UP001063033">
    <property type="component" value="Segment"/>
</dbReference>
<gene>
    <name evidence="1" type="primary">48</name>
    <name evidence="1" type="ORF">SEA_SHAMBRE1_48</name>
</gene>
<evidence type="ECO:0000313" key="2">
    <source>
        <dbReference type="Proteomes" id="UP001063033"/>
    </source>
</evidence>
<evidence type="ECO:0000313" key="1">
    <source>
        <dbReference type="EMBL" id="UXE04784.1"/>
    </source>
</evidence>
<name>A0A977PS05_9CAUD</name>
<organism evidence="1 2">
    <name type="scientific">Arthrobacter phage Shambre1</name>
    <dbReference type="NCBI Taxonomy" id="2927284"/>
    <lineage>
        <taxon>Viruses</taxon>
        <taxon>Duplodnaviria</taxon>
        <taxon>Heunggongvirae</taxon>
        <taxon>Uroviricota</taxon>
        <taxon>Caudoviricetes</taxon>
        <taxon>Bismarckvirus</taxon>
        <taxon>Bismarckvirus shambre1</taxon>
    </lineage>
</organism>
<keyword evidence="2" id="KW-1185">Reference proteome</keyword>
<dbReference type="EMBL" id="OP297545">
    <property type="protein sequence ID" value="UXE04784.1"/>
    <property type="molecule type" value="Genomic_DNA"/>
</dbReference>
<proteinExistence type="predicted"/>
<reference evidence="1" key="1">
    <citation type="submission" date="2022-08" db="EMBL/GenBank/DDBJ databases">
        <authorList>
            <person name="Dojs M.A."/>
            <person name="Fleischacker C.L."/>
            <person name="Jackson S.M."/>
            <person name="Feiring S.B."/>
            <person name="Webb R.J."/>
            <person name="Schaefbauer A.B."/>
            <person name="Vigness C.A."/>
            <person name="Boyle B.L."/>
            <person name="Frank J.R."/>
            <person name="Fleischacker T.C."/>
            <person name="Ackerman S.B."/>
            <person name="Balish M.F."/>
            <person name="Garlena R.A."/>
            <person name="Russell D.A."/>
            <person name="Jacobs-Sera D."/>
            <person name="Hatfull G.F."/>
        </authorList>
    </citation>
    <scope>NUCLEOTIDE SEQUENCE</scope>
</reference>
<dbReference type="RefSeq" id="YP_010755391.1">
    <property type="nucleotide sequence ID" value="NC_073469.1"/>
</dbReference>
<accession>A0A977PS05</accession>
<dbReference type="GeneID" id="80020043"/>